<keyword evidence="3 5" id="KW-0378">Hydrolase</keyword>
<keyword evidence="11" id="KW-1185">Reference proteome</keyword>
<dbReference type="PROSITE" id="PS50110">
    <property type="entry name" value="RESPONSE_REGULATORY"/>
    <property type="match status" value="1"/>
</dbReference>
<dbReference type="SUPFAM" id="SSF52738">
    <property type="entry name" value="Methylesterase CheB, C-terminal domain"/>
    <property type="match status" value="1"/>
</dbReference>
<gene>
    <name evidence="5" type="primary">cheB</name>
    <name evidence="10" type="ORF">L21TH_2723</name>
</gene>
<organism evidence="10 11">
    <name type="scientific">Caldisalinibacter kiritimatiensis</name>
    <dbReference type="NCBI Taxonomy" id="1304284"/>
    <lineage>
        <taxon>Bacteria</taxon>
        <taxon>Bacillati</taxon>
        <taxon>Bacillota</taxon>
        <taxon>Tissierellia</taxon>
        <taxon>Tissierellales</taxon>
        <taxon>Thermohalobacteraceae</taxon>
        <taxon>Caldisalinibacter</taxon>
    </lineage>
</organism>
<comment type="similarity">
    <text evidence="5">Belongs to the CheB family.</text>
</comment>
<evidence type="ECO:0000259" key="9">
    <source>
        <dbReference type="PROSITE" id="PS50122"/>
    </source>
</evidence>
<dbReference type="NCBIfam" id="NF001965">
    <property type="entry name" value="PRK00742.1"/>
    <property type="match status" value="1"/>
</dbReference>
<dbReference type="EC" id="3.1.1.61" evidence="5"/>
<dbReference type="GO" id="GO:0005737">
    <property type="term" value="C:cytoplasm"/>
    <property type="evidence" value="ECO:0007669"/>
    <property type="project" value="UniProtKB-SubCell"/>
</dbReference>
<evidence type="ECO:0000256" key="3">
    <source>
        <dbReference type="ARBA" id="ARBA00022801"/>
    </source>
</evidence>
<dbReference type="Pfam" id="PF00072">
    <property type="entry name" value="Response_reg"/>
    <property type="match status" value="1"/>
</dbReference>
<dbReference type="CDD" id="cd17541">
    <property type="entry name" value="REC_CheB-like"/>
    <property type="match status" value="1"/>
</dbReference>
<dbReference type="NCBIfam" id="NF009206">
    <property type="entry name" value="PRK12555.1"/>
    <property type="match status" value="1"/>
</dbReference>
<keyword evidence="1 5" id="KW-0963">Cytoplasm</keyword>
<feature type="domain" description="CheB-type methylesterase" evidence="9">
    <location>
        <begin position="161"/>
        <end position="353"/>
    </location>
</feature>
<dbReference type="Gene3D" id="3.40.50.180">
    <property type="entry name" value="Methylesterase CheB, C-terminal domain"/>
    <property type="match status" value="1"/>
</dbReference>
<dbReference type="EMBL" id="ARZA01000287">
    <property type="protein sequence ID" value="EOC99259.1"/>
    <property type="molecule type" value="Genomic_DNA"/>
</dbReference>
<evidence type="ECO:0000256" key="6">
    <source>
        <dbReference type="PROSITE-ProRule" id="PRU00050"/>
    </source>
</evidence>
<proteinExistence type="inferred from homology"/>
<comment type="subcellular location">
    <subcellularLocation>
        <location evidence="5">Cytoplasm</location>
    </subcellularLocation>
</comment>
<evidence type="ECO:0000256" key="4">
    <source>
        <dbReference type="ARBA" id="ARBA00048267"/>
    </source>
</evidence>
<dbReference type="InterPro" id="IPR000673">
    <property type="entry name" value="Sig_transdc_resp-reg_Me-estase"/>
</dbReference>
<comment type="caution">
    <text evidence="10">The sequence shown here is derived from an EMBL/GenBank/DDBJ whole genome shotgun (WGS) entry which is preliminary data.</text>
</comment>
<dbReference type="RefSeq" id="WP_006317654.1">
    <property type="nucleotide sequence ID" value="NZ_ARZA01000287.1"/>
</dbReference>
<dbReference type="STRING" id="1304284.L21TH_2723"/>
<dbReference type="PANTHER" id="PTHR42872">
    <property type="entry name" value="PROTEIN-GLUTAMATE METHYLESTERASE/PROTEIN-GLUTAMINE GLUTAMINASE"/>
    <property type="match status" value="1"/>
</dbReference>
<feature type="active site" evidence="5 6">
    <location>
        <position position="199"/>
    </location>
</feature>
<dbReference type="PANTHER" id="PTHR42872:SF6">
    <property type="entry name" value="PROTEIN-GLUTAMATE METHYLESTERASE_PROTEIN-GLUTAMINE GLUTAMINASE"/>
    <property type="match status" value="1"/>
</dbReference>
<evidence type="ECO:0000313" key="10">
    <source>
        <dbReference type="EMBL" id="EOC99259.1"/>
    </source>
</evidence>
<dbReference type="eggNOG" id="COG2201">
    <property type="taxonomic scope" value="Bacteria"/>
</dbReference>
<protein>
    <recommendedName>
        <fullName evidence="5">Protein-glutamate methylesterase/protein-glutamine glutaminase</fullName>
        <ecNumber evidence="5">3.1.1.61</ecNumber>
        <ecNumber evidence="5">3.5.1.44</ecNumber>
    </recommendedName>
</protein>
<evidence type="ECO:0000256" key="7">
    <source>
        <dbReference type="PROSITE-ProRule" id="PRU00169"/>
    </source>
</evidence>
<comment type="catalytic activity">
    <reaction evidence="5">
        <text>L-glutaminyl-[protein] + H2O = L-glutamyl-[protein] + NH4(+)</text>
        <dbReference type="Rhea" id="RHEA:16441"/>
        <dbReference type="Rhea" id="RHEA-COMP:10207"/>
        <dbReference type="Rhea" id="RHEA-COMP:10208"/>
        <dbReference type="ChEBI" id="CHEBI:15377"/>
        <dbReference type="ChEBI" id="CHEBI:28938"/>
        <dbReference type="ChEBI" id="CHEBI:29973"/>
        <dbReference type="ChEBI" id="CHEBI:30011"/>
        <dbReference type="EC" id="3.5.1.44"/>
    </reaction>
</comment>
<dbReference type="EC" id="3.5.1.44" evidence="5"/>
<keyword evidence="2 5" id="KW-0145">Chemotaxis</keyword>
<dbReference type="InterPro" id="IPR035909">
    <property type="entry name" value="CheB_C"/>
</dbReference>
<dbReference type="Gene3D" id="3.40.50.2300">
    <property type="match status" value="1"/>
</dbReference>
<dbReference type="HAMAP" id="MF_00099">
    <property type="entry name" value="CheB_chemtxs"/>
    <property type="match status" value="1"/>
</dbReference>
<dbReference type="Proteomes" id="UP000013378">
    <property type="component" value="Unassembled WGS sequence"/>
</dbReference>
<dbReference type="InterPro" id="IPR011006">
    <property type="entry name" value="CheY-like_superfamily"/>
</dbReference>
<dbReference type="GO" id="GO:0008984">
    <property type="term" value="F:protein-glutamate methylesterase activity"/>
    <property type="evidence" value="ECO:0007669"/>
    <property type="project" value="UniProtKB-UniRule"/>
</dbReference>
<dbReference type="OrthoDB" id="9793421at2"/>
<dbReference type="GO" id="GO:0006935">
    <property type="term" value="P:chemotaxis"/>
    <property type="evidence" value="ECO:0007669"/>
    <property type="project" value="UniProtKB-UniRule"/>
</dbReference>
<evidence type="ECO:0000256" key="2">
    <source>
        <dbReference type="ARBA" id="ARBA00022500"/>
    </source>
</evidence>
<evidence type="ECO:0000313" key="11">
    <source>
        <dbReference type="Proteomes" id="UP000013378"/>
    </source>
</evidence>
<sequence length="353" mass="38959">MKRKIKVLIIDDSALVREVLSKLLQDDEVIDVVATARDPIDSIEKIKKYKPDVLTLDLQMPKMDGLTFLKRVMALHPFPIIVISSLTKKGSIETIKALELGAIDFVAKPTIGINKGLKDLKEEIIRKVKYGASVDTNKLNRLYRQSKVNINTSEIQKNVAKKSTIELIAIGASTGGTNAVRYIVKKFPKNLPPVIVVLHMPPRFTTTYAEDLNKTCVVTVKEAQDGEEILDGTVYIAPGDRHLTIQKGISGYYIKIDQGPKINHVRPSIDKTFFSIADIVSPNCIGVILTGMGNDGAKGLKKMHNRGSLTIAQDEESSIVFGMPKQAIDIGAVDKVYPLDEIAFRILEALNKN</sequence>
<feature type="domain" description="Response regulatory" evidence="8">
    <location>
        <begin position="6"/>
        <end position="123"/>
    </location>
</feature>
<dbReference type="GO" id="GO:0000156">
    <property type="term" value="F:phosphorelay response regulator activity"/>
    <property type="evidence" value="ECO:0007669"/>
    <property type="project" value="InterPro"/>
</dbReference>
<dbReference type="CDD" id="cd16432">
    <property type="entry name" value="CheB_Rec"/>
    <property type="match status" value="1"/>
</dbReference>
<dbReference type="Pfam" id="PF01339">
    <property type="entry name" value="CheB_methylest"/>
    <property type="match status" value="1"/>
</dbReference>
<feature type="active site" evidence="5 6">
    <location>
        <position position="295"/>
    </location>
</feature>
<name>R1CA99_9FIRM</name>
<reference evidence="10 11" key="1">
    <citation type="journal article" date="2015" name="Geomicrobiol. J.">
        <title>Caldisalinibacter kiritimatiensis gen. nov., sp. nov., a moderately thermohalophilic thiosulfate-reducing bacterium from a hypersaline microbial mat.</title>
        <authorList>
            <person name="Ben Hania W."/>
            <person name="Joseph M."/>
            <person name="Fiebig A."/>
            <person name="Bunk B."/>
            <person name="Klenk H.-P."/>
            <person name="Fardeau M.-L."/>
            <person name="Spring S."/>
        </authorList>
    </citation>
    <scope>NUCLEOTIDE SEQUENCE [LARGE SCALE GENOMIC DNA]</scope>
    <source>
        <strain evidence="10 11">L21-TH-D2</strain>
    </source>
</reference>
<feature type="active site" evidence="5 6">
    <location>
        <position position="173"/>
    </location>
</feature>
<dbReference type="InterPro" id="IPR008248">
    <property type="entry name" value="CheB-like"/>
</dbReference>
<dbReference type="SUPFAM" id="SSF52172">
    <property type="entry name" value="CheY-like"/>
    <property type="match status" value="1"/>
</dbReference>
<dbReference type="SMART" id="SM00448">
    <property type="entry name" value="REC"/>
    <property type="match status" value="1"/>
</dbReference>
<comment type="function">
    <text evidence="5">Involved in chemotaxis. Part of a chemotaxis signal transduction system that modulates chemotaxis in response to various stimuli. Catalyzes the demethylation of specific methylglutamate residues introduced into the chemoreceptors (methyl-accepting chemotaxis proteins or MCP) by CheR. Also mediates the irreversible deamidation of specific glutamine residues to glutamic acid.</text>
</comment>
<dbReference type="PIRSF" id="PIRSF000876">
    <property type="entry name" value="RR_chemtxs_CheB"/>
    <property type="match status" value="1"/>
</dbReference>
<evidence type="ECO:0000256" key="1">
    <source>
        <dbReference type="ARBA" id="ARBA00022490"/>
    </source>
</evidence>
<comment type="PTM">
    <text evidence="5">Phosphorylated by CheA. Phosphorylation of the N-terminal regulatory domain activates the methylesterase activity.</text>
</comment>
<comment type="catalytic activity">
    <reaction evidence="4 5">
        <text>[protein]-L-glutamate 5-O-methyl ester + H2O = L-glutamyl-[protein] + methanol + H(+)</text>
        <dbReference type="Rhea" id="RHEA:23236"/>
        <dbReference type="Rhea" id="RHEA-COMP:10208"/>
        <dbReference type="Rhea" id="RHEA-COMP:10311"/>
        <dbReference type="ChEBI" id="CHEBI:15377"/>
        <dbReference type="ChEBI" id="CHEBI:15378"/>
        <dbReference type="ChEBI" id="CHEBI:17790"/>
        <dbReference type="ChEBI" id="CHEBI:29973"/>
        <dbReference type="ChEBI" id="CHEBI:82795"/>
        <dbReference type="EC" id="3.1.1.61"/>
    </reaction>
</comment>
<dbReference type="PROSITE" id="PS50122">
    <property type="entry name" value="CHEB"/>
    <property type="match status" value="1"/>
</dbReference>
<dbReference type="GO" id="GO:0050568">
    <property type="term" value="F:protein-glutamine glutaminase activity"/>
    <property type="evidence" value="ECO:0007669"/>
    <property type="project" value="UniProtKB-UniRule"/>
</dbReference>
<keyword evidence="5 7" id="KW-0597">Phosphoprotein</keyword>
<evidence type="ECO:0000256" key="5">
    <source>
        <dbReference type="HAMAP-Rule" id="MF_00099"/>
    </source>
</evidence>
<dbReference type="PATRIC" id="fig|1304284.3.peg.2675"/>
<comment type="domain">
    <text evidence="5">Contains a C-terminal catalytic domain, and an N-terminal region which modulates catalytic activity.</text>
</comment>
<dbReference type="AlphaFoldDB" id="R1CA99"/>
<dbReference type="InterPro" id="IPR001789">
    <property type="entry name" value="Sig_transdc_resp-reg_receiver"/>
</dbReference>
<accession>R1CA99</accession>
<evidence type="ECO:0000259" key="8">
    <source>
        <dbReference type="PROSITE" id="PS50110"/>
    </source>
</evidence>
<feature type="modified residue" description="4-aspartylphosphate" evidence="5 7">
    <location>
        <position position="57"/>
    </location>
</feature>